<name>A0ABQ7B8E5_BRACR</name>
<keyword evidence="4" id="KW-1185">Reference proteome</keyword>
<protein>
    <recommendedName>
        <fullName evidence="2">Zinc knuckle CX2CX4HX4C domain-containing protein</fullName>
    </recommendedName>
</protein>
<feature type="region of interest" description="Disordered" evidence="1">
    <location>
        <begin position="316"/>
        <end position="395"/>
    </location>
</feature>
<dbReference type="InterPro" id="IPR040256">
    <property type="entry name" value="At4g02000-like"/>
</dbReference>
<feature type="domain" description="Zinc knuckle CX2CX4HX4C" evidence="2">
    <location>
        <begin position="90"/>
        <end position="124"/>
    </location>
</feature>
<evidence type="ECO:0000256" key="1">
    <source>
        <dbReference type="SAM" id="MobiDB-lite"/>
    </source>
</evidence>
<evidence type="ECO:0000313" key="3">
    <source>
        <dbReference type="EMBL" id="KAF3528473.1"/>
    </source>
</evidence>
<dbReference type="Pfam" id="PF14392">
    <property type="entry name" value="zf-CCHC_4"/>
    <property type="match status" value="1"/>
</dbReference>
<accession>A0ABQ7B8E5</accession>
<dbReference type="EMBL" id="QGKV02001507">
    <property type="protein sequence ID" value="KAF3528473.1"/>
    <property type="molecule type" value="Genomic_DNA"/>
</dbReference>
<reference evidence="3 4" key="1">
    <citation type="journal article" date="2020" name="BMC Genomics">
        <title>Intraspecific diversification of the crop wild relative Brassica cretica Lam. using demographic model selection.</title>
        <authorList>
            <person name="Kioukis A."/>
            <person name="Michalopoulou V.A."/>
            <person name="Briers L."/>
            <person name="Pirintsos S."/>
            <person name="Studholme D.J."/>
            <person name="Pavlidis P."/>
            <person name="Sarris P.F."/>
        </authorList>
    </citation>
    <scope>NUCLEOTIDE SEQUENCE [LARGE SCALE GENOMIC DNA]</scope>
    <source>
        <strain evidence="4">cv. PFS-1207/04</strain>
    </source>
</reference>
<dbReference type="PANTHER" id="PTHR31286:SF113">
    <property type="entry name" value="DUF4283 DOMAIN-CONTAINING PROTEIN"/>
    <property type="match status" value="1"/>
</dbReference>
<gene>
    <name evidence="3" type="ORF">DY000_02039553</name>
</gene>
<dbReference type="Proteomes" id="UP000266723">
    <property type="component" value="Unassembled WGS sequence"/>
</dbReference>
<proteinExistence type="predicted"/>
<feature type="compositionally biased region" description="Basic and acidic residues" evidence="1">
    <location>
        <begin position="224"/>
        <end position="233"/>
    </location>
</feature>
<evidence type="ECO:0000259" key="2">
    <source>
        <dbReference type="Pfam" id="PF14392"/>
    </source>
</evidence>
<evidence type="ECO:0000313" key="4">
    <source>
        <dbReference type="Proteomes" id="UP000266723"/>
    </source>
</evidence>
<organism evidence="3 4">
    <name type="scientific">Brassica cretica</name>
    <name type="common">Mustard</name>
    <dbReference type="NCBI Taxonomy" id="69181"/>
    <lineage>
        <taxon>Eukaryota</taxon>
        <taxon>Viridiplantae</taxon>
        <taxon>Streptophyta</taxon>
        <taxon>Embryophyta</taxon>
        <taxon>Tracheophyta</taxon>
        <taxon>Spermatophyta</taxon>
        <taxon>Magnoliopsida</taxon>
        <taxon>eudicotyledons</taxon>
        <taxon>Gunneridae</taxon>
        <taxon>Pentapetalae</taxon>
        <taxon>rosids</taxon>
        <taxon>malvids</taxon>
        <taxon>Brassicales</taxon>
        <taxon>Brassicaceae</taxon>
        <taxon>Brassiceae</taxon>
        <taxon>Brassica</taxon>
    </lineage>
</organism>
<dbReference type="PANTHER" id="PTHR31286">
    <property type="entry name" value="GLYCINE-RICH CELL WALL STRUCTURAL PROTEIN 1.8-LIKE"/>
    <property type="match status" value="1"/>
</dbReference>
<feature type="region of interest" description="Disordered" evidence="1">
    <location>
        <begin position="185"/>
        <end position="233"/>
    </location>
</feature>
<dbReference type="InterPro" id="IPR025836">
    <property type="entry name" value="Zn_knuckle_CX2CX4HX4C"/>
</dbReference>
<feature type="region of interest" description="Disordered" evidence="1">
    <location>
        <begin position="127"/>
        <end position="153"/>
    </location>
</feature>
<feature type="compositionally biased region" description="Basic and acidic residues" evidence="1">
    <location>
        <begin position="131"/>
        <end position="141"/>
    </location>
</feature>
<feature type="compositionally biased region" description="Basic and acidic residues" evidence="1">
    <location>
        <begin position="195"/>
        <end position="209"/>
    </location>
</feature>
<comment type="caution">
    <text evidence="3">The sequence shown here is derived from an EMBL/GenBank/DDBJ whole genome shotgun (WGS) entry which is preliminary data.</text>
</comment>
<sequence length="395" mass="44347">MQPYHFDYWMLFVARWQPRKPQRYPSEITFWVRVTGVPLEFRTTPTFESIGDAIGRSVAIDADHSRFQVVVDAFKELCLETTVDFKGGEFYEGEEALISLRYEKLFGYCKICYSLCHKDKICPFNKKNSKKSPERKHEVREGNGGGYDDGMNEDRTRSYKGVVINGNGGQQTKVEIIMGKAKGRCLRSRSQNGGARREESRAWEQEGHSRFSSGQAKEHHGRGFSREKDREEGEIMDTRVAVAALPSQQFQLELAETQARDHVDDDYVMGMDEVKAAFLEYGIDMDAADDLEDVTEEEMEELILDKESVAPLVETEAGGEVETERGPVTGAVAKQQGTRKRTFKPTGSAAGSTKMRIANALVKRAAAKVSSRQGDGRKQQESKGTSIPKPGNFKV</sequence>